<dbReference type="GO" id="GO:0006646">
    <property type="term" value="P:phosphatidylethanolamine biosynthetic process"/>
    <property type="evidence" value="ECO:0007669"/>
    <property type="project" value="UniProtKB-UniPathway"/>
</dbReference>
<keyword evidence="5 12" id="KW-0812">Transmembrane</keyword>
<evidence type="ECO:0000256" key="1">
    <source>
        <dbReference type="ARBA" id="ARBA00004477"/>
    </source>
</evidence>
<evidence type="ECO:0000256" key="10">
    <source>
        <dbReference type="ARBA" id="ARBA00023209"/>
    </source>
</evidence>
<evidence type="ECO:0000256" key="12">
    <source>
        <dbReference type="RuleBase" id="RU368094"/>
    </source>
</evidence>
<comment type="similarity">
    <text evidence="12">Belongs to the CDP-alcohol phosphatidyltransferase class-I family.</text>
</comment>
<keyword evidence="9 12" id="KW-0472">Membrane</keyword>
<organism evidence="13 14">
    <name type="scientific">Vanilla planifolia</name>
    <name type="common">Vanilla</name>
    <dbReference type="NCBI Taxonomy" id="51239"/>
    <lineage>
        <taxon>Eukaryota</taxon>
        <taxon>Viridiplantae</taxon>
        <taxon>Streptophyta</taxon>
        <taxon>Embryophyta</taxon>
        <taxon>Tracheophyta</taxon>
        <taxon>Spermatophyta</taxon>
        <taxon>Magnoliopsida</taxon>
        <taxon>Liliopsida</taxon>
        <taxon>Asparagales</taxon>
        <taxon>Orchidaceae</taxon>
        <taxon>Vanilloideae</taxon>
        <taxon>Vanilleae</taxon>
        <taxon>Vanilla</taxon>
    </lineage>
</organism>
<keyword evidence="11 12" id="KW-1208">Phospholipid metabolism</keyword>
<name>A0A835V629_VANPL</name>
<evidence type="ECO:0000256" key="11">
    <source>
        <dbReference type="ARBA" id="ARBA00023264"/>
    </source>
</evidence>
<keyword evidence="7 12" id="KW-1133">Transmembrane helix</keyword>
<proteinExistence type="inferred from homology"/>
<comment type="catalytic activity">
    <reaction evidence="12">
        <text>a CDP-1,2-diacyl-sn-glycerol + L-serine = a 1,2-diacyl-sn-glycero-3-phospho-L-serine + CMP + H(+)</text>
        <dbReference type="Rhea" id="RHEA:16913"/>
        <dbReference type="ChEBI" id="CHEBI:15378"/>
        <dbReference type="ChEBI" id="CHEBI:33384"/>
        <dbReference type="ChEBI" id="CHEBI:57262"/>
        <dbReference type="ChEBI" id="CHEBI:58332"/>
        <dbReference type="ChEBI" id="CHEBI:60377"/>
        <dbReference type="EC" id="2.7.8.8"/>
    </reaction>
</comment>
<feature type="transmembrane region" description="Helical" evidence="12">
    <location>
        <begin position="90"/>
        <end position="109"/>
    </location>
</feature>
<keyword evidence="4 12" id="KW-0808">Transferase</keyword>
<keyword evidence="10 12" id="KW-0594">Phospholipid biosynthesis</keyword>
<dbReference type="GO" id="GO:0106245">
    <property type="term" value="F:L-serine-phosphatidylethanolamine phosphatidyltransferase activity"/>
    <property type="evidence" value="ECO:0007669"/>
    <property type="project" value="InterPro"/>
</dbReference>
<dbReference type="EC" id="2.7.8.8" evidence="12"/>
<dbReference type="OrthoDB" id="10265393at2759"/>
<reference evidence="13 14" key="1">
    <citation type="journal article" date="2020" name="Nat. Food">
        <title>A phased Vanilla planifolia genome enables genetic improvement of flavour and production.</title>
        <authorList>
            <person name="Hasing T."/>
            <person name="Tang H."/>
            <person name="Brym M."/>
            <person name="Khazi F."/>
            <person name="Huang T."/>
            <person name="Chambers A.H."/>
        </authorList>
    </citation>
    <scope>NUCLEOTIDE SEQUENCE [LARGE SCALE GENOMIC DNA]</scope>
    <source>
        <tissue evidence="13">Leaf</tissue>
    </source>
</reference>
<feature type="transmembrane region" description="Helical" evidence="12">
    <location>
        <begin position="115"/>
        <end position="135"/>
    </location>
</feature>
<evidence type="ECO:0000313" key="13">
    <source>
        <dbReference type="EMBL" id="KAG0486023.1"/>
    </source>
</evidence>
<evidence type="ECO:0000256" key="2">
    <source>
        <dbReference type="ARBA" id="ARBA00005189"/>
    </source>
</evidence>
<evidence type="ECO:0000256" key="5">
    <source>
        <dbReference type="ARBA" id="ARBA00022692"/>
    </source>
</evidence>
<comment type="caution">
    <text evidence="13">The sequence shown here is derived from an EMBL/GenBank/DDBJ whole genome shotgun (WGS) entry which is preliminary data.</text>
</comment>
<evidence type="ECO:0000256" key="7">
    <source>
        <dbReference type="ARBA" id="ARBA00022989"/>
    </source>
</evidence>
<dbReference type="GO" id="GO:0003882">
    <property type="term" value="F:CDP-diacylglycerol-serine O-phosphatidyltransferase activity"/>
    <property type="evidence" value="ECO:0007669"/>
    <property type="project" value="UniProtKB-UniRule"/>
</dbReference>
<keyword evidence="6 12" id="KW-0256">Endoplasmic reticulum</keyword>
<comment type="function">
    <text evidence="12">Catalyzes a base-exchange reaction in which the polar head group of phosphatidylethanolamine (PE) is replaced by L-serine.</text>
</comment>
<dbReference type="EMBL" id="JADCNM010000004">
    <property type="protein sequence ID" value="KAG0486023.1"/>
    <property type="molecule type" value="Genomic_DNA"/>
</dbReference>
<dbReference type="InterPro" id="IPR004277">
    <property type="entry name" value="PSS"/>
</dbReference>
<comment type="caution">
    <text evidence="12">Lacks conserved residue(s) required for the propagation of feature annotation.</text>
</comment>
<comment type="pathway">
    <text evidence="2">Lipid metabolism.</text>
</comment>
<dbReference type="Proteomes" id="UP000639772">
    <property type="component" value="Unassembled WGS sequence"/>
</dbReference>
<dbReference type="Pfam" id="PF03034">
    <property type="entry name" value="PSS"/>
    <property type="match status" value="1"/>
</dbReference>
<accession>A0A835V629</accession>
<dbReference type="PANTHER" id="PTHR15362">
    <property type="entry name" value="PHOSPHATIDYLINOSITOL SYNTHASE"/>
    <property type="match status" value="1"/>
</dbReference>
<dbReference type="GO" id="GO:0005789">
    <property type="term" value="C:endoplasmic reticulum membrane"/>
    <property type="evidence" value="ECO:0007669"/>
    <property type="project" value="UniProtKB-SubCell"/>
</dbReference>
<evidence type="ECO:0000256" key="8">
    <source>
        <dbReference type="ARBA" id="ARBA00023098"/>
    </source>
</evidence>
<evidence type="ECO:0000313" key="14">
    <source>
        <dbReference type="Proteomes" id="UP000639772"/>
    </source>
</evidence>
<evidence type="ECO:0000256" key="6">
    <source>
        <dbReference type="ARBA" id="ARBA00022824"/>
    </source>
</evidence>
<dbReference type="UniPathway" id="UPA00558">
    <property type="reaction ID" value="UER00615"/>
</dbReference>
<comment type="pathway">
    <text evidence="12">Phospholipid metabolism; phosphatidylethanolamine biosynthesis; phosphatidylethanolamine from CDP-diacylglycerol: step 1/2.</text>
</comment>
<keyword evidence="8 12" id="KW-0443">Lipid metabolism</keyword>
<protein>
    <recommendedName>
        <fullName evidence="12">CDP-diacylglycerol--serine O-phosphatidyltransferase</fullName>
        <ecNumber evidence="12">2.7.8.8</ecNumber>
    </recommendedName>
    <alternativeName>
        <fullName evidence="12">Phosphatidylserine synthase</fullName>
    </alternativeName>
</protein>
<sequence length="178" mass="20231">MLPTVVKSMAVVMACNGLEARRFDISRDNDIKSMNDVGQFDPWMSWAYKPRTVSLLLFGTCLIIWASGAFDPESTASYDVVTSVKRGIWAVIAVFLTYSLLQAPSTVLIRPHPAVWRLVHGMAVIYLVTLSFLLFQNRDDARNFMKFLHPELGIELPERSYGTDCRIYVPDNPTSRFY</sequence>
<dbReference type="GO" id="GO:0006659">
    <property type="term" value="P:phosphatidylserine biosynthetic process"/>
    <property type="evidence" value="ECO:0007669"/>
    <property type="project" value="UniProtKB-UniRule"/>
</dbReference>
<evidence type="ECO:0000256" key="3">
    <source>
        <dbReference type="ARBA" id="ARBA00022516"/>
    </source>
</evidence>
<dbReference type="AlphaFoldDB" id="A0A835V629"/>
<evidence type="ECO:0000256" key="9">
    <source>
        <dbReference type="ARBA" id="ARBA00023136"/>
    </source>
</evidence>
<dbReference type="PANTHER" id="PTHR15362:SF7">
    <property type="entry name" value="PHOSPHATIDYLSERINE SYNTHASE 2"/>
    <property type="match status" value="1"/>
</dbReference>
<comment type="subcellular location">
    <subcellularLocation>
        <location evidence="1 12">Endoplasmic reticulum membrane</location>
        <topology evidence="1 12">Multi-pass membrane protein</topology>
    </subcellularLocation>
</comment>
<keyword evidence="3 12" id="KW-0444">Lipid biosynthesis</keyword>
<evidence type="ECO:0000256" key="4">
    <source>
        <dbReference type="ARBA" id="ARBA00022679"/>
    </source>
</evidence>
<gene>
    <name evidence="13" type="ORF">HPP92_008118</name>
</gene>